<dbReference type="AlphaFoldDB" id="A0A1H2IVC0"/>
<gene>
    <name evidence="2" type="ORF">SAMN04488563_2050</name>
</gene>
<proteinExistence type="predicted"/>
<feature type="region of interest" description="Disordered" evidence="1">
    <location>
        <begin position="58"/>
        <end position="101"/>
    </location>
</feature>
<accession>A0A1H2IVC0</accession>
<evidence type="ECO:0000313" key="3">
    <source>
        <dbReference type="Proteomes" id="UP000182977"/>
    </source>
</evidence>
<sequence>MADGTHDQRVMLDDVADDTIAVPRDSMYQEGKGTWYNGTLIVSDGGKLDATFDYDSRPFEGMAGDPSNDGSASREHLLEDHRTPPRCGAPASVASGTSGST</sequence>
<dbReference type="Proteomes" id="UP000182977">
    <property type="component" value="Chromosome I"/>
</dbReference>
<dbReference type="EMBL" id="LT629791">
    <property type="protein sequence ID" value="SDU48117.1"/>
    <property type="molecule type" value="Genomic_DNA"/>
</dbReference>
<keyword evidence="3" id="KW-1185">Reference proteome</keyword>
<dbReference type="InterPro" id="IPR036170">
    <property type="entry name" value="YezG-like_sf"/>
</dbReference>
<reference evidence="3" key="1">
    <citation type="submission" date="2016-10" db="EMBL/GenBank/DDBJ databases">
        <authorList>
            <person name="Varghese N."/>
            <person name="Submissions S."/>
        </authorList>
    </citation>
    <scope>NUCLEOTIDE SEQUENCE [LARGE SCALE GENOMIC DNA]</scope>
    <source>
        <strain evidence="3">DSM 45079</strain>
    </source>
</reference>
<protein>
    <submittedName>
        <fullName evidence="2">Uncharacterized protein</fullName>
    </submittedName>
</protein>
<dbReference type="SUPFAM" id="SSF160424">
    <property type="entry name" value="BH3703-like"/>
    <property type="match status" value="1"/>
</dbReference>
<name>A0A1H2IVC0_9ACTN</name>
<evidence type="ECO:0000313" key="2">
    <source>
        <dbReference type="EMBL" id="SDU48117.1"/>
    </source>
</evidence>
<feature type="compositionally biased region" description="Basic and acidic residues" evidence="1">
    <location>
        <begin position="72"/>
        <end position="83"/>
    </location>
</feature>
<organism evidence="2 3">
    <name type="scientific">Jiangella alkaliphila</name>
    <dbReference type="NCBI Taxonomy" id="419479"/>
    <lineage>
        <taxon>Bacteria</taxon>
        <taxon>Bacillati</taxon>
        <taxon>Actinomycetota</taxon>
        <taxon>Actinomycetes</taxon>
        <taxon>Jiangellales</taxon>
        <taxon>Jiangellaceae</taxon>
        <taxon>Jiangella</taxon>
    </lineage>
</organism>
<evidence type="ECO:0000256" key="1">
    <source>
        <dbReference type="SAM" id="MobiDB-lite"/>
    </source>
</evidence>